<gene>
    <name evidence="2" type="ORF">TL08_15895</name>
</gene>
<organism evidence="2 3">
    <name type="scientific">Actinoalloteichus hymeniacidonis</name>
    <dbReference type="NCBI Taxonomy" id="340345"/>
    <lineage>
        <taxon>Bacteria</taxon>
        <taxon>Bacillati</taxon>
        <taxon>Actinomycetota</taxon>
        <taxon>Actinomycetes</taxon>
        <taxon>Pseudonocardiales</taxon>
        <taxon>Pseudonocardiaceae</taxon>
        <taxon>Actinoalloteichus</taxon>
    </lineage>
</organism>
<dbReference type="GO" id="GO:0016829">
    <property type="term" value="F:lyase activity"/>
    <property type="evidence" value="ECO:0007669"/>
    <property type="project" value="UniProtKB-KW"/>
</dbReference>
<dbReference type="PROSITE" id="PS51819">
    <property type="entry name" value="VOC"/>
    <property type="match status" value="1"/>
</dbReference>
<dbReference type="AlphaFoldDB" id="A0AAC9HRG4"/>
<name>A0AAC9HRG4_9PSEU</name>
<feature type="domain" description="VOC" evidence="1">
    <location>
        <begin position="7"/>
        <end position="123"/>
    </location>
</feature>
<dbReference type="RefSeq" id="WP_069850004.1">
    <property type="nucleotide sequence ID" value="NZ_CP014859.1"/>
</dbReference>
<dbReference type="KEGG" id="ahm:TL08_15895"/>
<reference evidence="3" key="1">
    <citation type="submission" date="2016-03" db="EMBL/GenBank/DDBJ databases">
        <title>Complete genome sequence of the type strain Actinoalloteichus hymeniacidonis DSM 45092.</title>
        <authorList>
            <person name="Schaffert L."/>
            <person name="Albersmeier A."/>
            <person name="Winkler A."/>
            <person name="Kalinowski J."/>
            <person name="Zotchev S."/>
            <person name="Ruckert C."/>
        </authorList>
    </citation>
    <scope>NUCLEOTIDE SEQUENCE [LARGE SCALE GENOMIC DNA]</scope>
    <source>
        <strain evidence="3">HPA177(T) (DSM 45092(T))</strain>
    </source>
</reference>
<dbReference type="InterPro" id="IPR029068">
    <property type="entry name" value="Glyas_Bleomycin-R_OHBP_Dase"/>
</dbReference>
<proteinExistence type="predicted"/>
<evidence type="ECO:0000259" key="1">
    <source>
        <dbReference type="PROSITE" id="PS51819"/>
    </source>
</evidence>
<dbReference type="SUPFAM" id="SSF54593">
    <property type="entry name" value="Glyoxalase/Bleomycin resistance protein/Dihydroxybiphenyl dioxygenase"/>
    <property type="match status" value="1"/>
</dbReference>
<sequence length="129" mass="13993">MSETLNSSGFFELGSDDPQRTEEFYGGLFGWNFGPGHGRPYTFITLPNGRMLGALWDTTEEPNTGLPPNYIVNVIEVADVEDTVRRATEAGASVVVSPTRVEQGTHFAYLRDPAGLLFAVATPVAEQQG</sequence>
<dbReference type="Pfam" id="PF00903">
    <property type="entry name" value="Glyoxalase"/>
    <property type="match status" value="1"/>
</dbReference>
<accession>A0AAC9HRG4</accession>
<dbReference type="PANTHER" id="PTHR33993">
    <property type="entry name" value="GLYOXALASE-RELATED"/>
    <property type="match status" value="1"/>
</dbReference>
<protein>
    <submittedName>
        <fullName evidence="2">Lactoylglutathione lyase family protein</fullName>
    </submittedName>
</protein>
<keyword evidence="3" id="KW-1185">Reference proteome</keyword>
<dbReference type="InterPro" id="IPR052164">
    <property type="entry name" value="Anthracycline_SecMetBiosynth"/>
</dbReference>
<dbReference type="CDD" id="cd07247">
    <property type="entry name" value="SgaA_N_like"/>
    <property type="match status" value="1"/>
</dbReference>
<dbReference type="InterPro" id="IPR037523">
    <property type="entry name" value="VOC_core"/>
</dbReference>
<dbReference type="InterPro" id="IPR004360">
    <property type="entry name" value="Glyas_Fos-R_dOase_dom"/>
</dbReference>
<dbReference type="Gene3D" id="3.10.180.10">
    <property type="entry name" value="2,3-Dihydroxybiphenyl 1,2-Dioxygenase, domain 1"/>
    <property type="match status" value="1"/>
</dbReference>
<dbReference type="EMBL" id="CP014859">
    <property type="protein sequence ID" value="AOS63984.1"/>
    <property type="molecule type" value="Genomic_DNA"/>
</dbReference>
<evidence type="ECO:0000313" key="3">
    <source>
        <dbReference type="Proteomes" id="UP000095210"/>
    </source>
</evidence>
<keyword evidence="2" id="KW-0456">Lyase</keyword>
<dbReference type="PANTHER" id="PTHR33993:SF14">
    <property type="entry name" value="GB|AAF24581.1"/>
    <property type="match status" value="1"/>
</dbReference>
<dbReference type="Proteomes" id="UP000095210">
    <property type="component" value="Chromosome"/>
</dbReference>
<evidence type="ECO:0000313" key="2">
    <source>
        <dbReference type="EMBL" id="AOS63984.1"/>
    </source>
</evidence>